<evidence type="ECO:0000313" key="3">
    <source>
        <dbReference type="Proteomes" id="UP001642360"/>
    </source>
</evidence>
<dbReference type="AlphaFoldDB" id="A0ABC8T720"/>
<gene>
    <name evidence="2" type="ORF">ILEXP_LOCUS34358</name>
</gene>
<evidence type="ECO:0000256" key="1">
    <source>
        <dbReference type="SAM" id="SignalP"/>
    </source>
</evidence>
<comment type="caution">
    <text evidence="2">The sequence shown here is derived from an EMBL/GenBank/DDBJ whole genome shotgun (WGS) entry which is preliminary data.</text>
</comment>
<reference evidence="2 3" key="1">
    <citation type="submission" date="2024-02" db="EMBL/GenBank/DDBJ databases">
        <authorList>
            <person name="Vignale AGUSTIN F."/>
            <person name="Sosa J E."/>
            <person name="Modenutti C."/>
        </authorList>
    </citation>
    <scope>NUCLEOTIDE SEQUENCE [LARGE SCALE GENOMIC DNA]</scope>
</reference>
<dbReference type="Proteomes" id="UP001642360">
    <property type="component" value="Unassembled WGS sequence"/>
</dbReference>
<evidence type="ECO:0000313" key="2">
    <source>
        <dbReference type="EMBL" id="CAK9165201.1"/>
    </source>
</evidence>
<feature type="chain" id="PRO_5044788339" evidence="1">
    <location>
        <begin position="25"/>
        <end position="113"/>
    </location>
</feature>
<dbReference type="EMBL" id="CAUOFW020004347">
    <property type="protein sequence ID" value="CAK9165201.1"/>
    <property type="molecule type" value="Genomic_DNA"/>
</dbReference>
<accession>A0ABC8T720</accession>
<sequence>MFEARVFGRTLVAVLKLEISTVAATSTATGRHPLEEFFEADGSTYEDNPENATQCNLSLTTELNKERIKRDGRYCSAVGTVAEIETLISRVNFVKQIGRFIMKSIHEWTSSFL</sequence>
<keyword evidence="1" id="KW-0732">Signal</keyword>
<keyword evidence="3" id="KW-1185">Reference proteome</keyword>
<protein>
    <submittedName>
        <fullName evidence="2">Uncharacterized protein</fullName>
    </submittedName>
</protein>
<organism evidence="2 3">
    <name type="scientific">Ilex paraguariensis</name>
    <name type="common">yerba mate</name>
    <dbReference type="NCBI Taxonomy" id="185542"/>
    <lineage>
        <taxon>Eukaryota</taxon>
        <taxon>Viridiplantae</taxon>
        <taxon>Streptophyta</taxon>
        <taxon>Embryophyta</taxon>
        <taxon>Tracheophyta</taxon>
        <taxon>Spermatophyta</taxon>
        <taxon>Magnoliopsida</taxon>
        <taxon>eudicotyledons</taxon>
        <taxon>Gunneridae</taxon>
        <taxon>Pentapetalae</taxon>
        <taxon>asterids</taxon>
        <taxon>campanulids</taxon>
        <taxon>Aquifoliales</taxon>
        <taxon>Aquifoliaceae</taxon>
        <taxon>Ilex</taxon>
    </lineage>
</organism>
<name>A0ABC8T720_9AQUA</name>
<feature type="signal peptide" evidence="1">
    <location>
        <begin position="1"/>
        <end position="24"/>
    </location>
</feature>
<proteinExistence type="predicted"/>